<keyword evidence="3" id="KW-0346">Stress response</keyword>
<dbReference type="PANTHER" id="PTHR19375">
    <property type="entry name" value="HEAT SHOCK PROTEIN 70KDA"/>
    <property type="match status" value="1"/>
</dbReference>
<dbReference type="Pfam" id="PF00012">
    <property type="entry name" value="HSP70"/>
    <property type="match status" value="1"/>
</dbReference>
<dbReference type="Gene3D" id="3.30.30.30">
    <property type="match status" value="1"/>
</dbReference>
<evidence type="ECO:0000313" key="4">
    <source>
        <dbReference type="Proteomes" id="UP000007800"/>
    </source>
</evidence>
<dbReference type="AlphaFoldDB" id="C5LHS9"/>
<dbReference type="InterPro" id="IPR013126">
    <property type="entry name" value="Hsp_70_fam"/>
</dbReference>
<dbReference type="InParanoid" id="C5LHS9"/>
<name>C5LHS9_PERM5</name>
<dbReference type="Proteomes" id="UP000007800">
    <property type="component" value="Unassembled WGS sequence"/>
</dbReference>
<protein>
    <submittedName>
        <fullName evidence="3">Heat shock 70 kDa protein, putative</fullName>
    </submittedName>
</protein>
<keyword evidence="1" id="KW-0547">Nucleotide-binding</keyword>
<dbReference type="Gene3D" id="3.90.640.10">
    <property type="entry name" value="Actin, Chain A, domain 4"/>
    <property type="match status" value="1"/>
</dbReference>
<proteinExistence type="predicted"/>
<gene>
    <name evidence="3" type="ORF">Pmar_PMAR022980</name>
</gene>
<dbReference type="EMBL" id="GG682149">
    <property type="protein sequence ID" value="EER03683.1"/>
    <property type="molecule type" value="Genomic_DNA"/>
</dbReference>
<keyword evidence="4" id="KW-1185">Reference proteome</keyword>
<sequence length="276" mass="30442">MSSLEAIDLKRLIYMTAASALCMIPTSYTKTAVEQFKRTWMKLVLIRAIVELDNDRAVRGDTHRIDLRIATGEVDTLGESLETALSSTIRETVEATLWLGKATNNSEEILTPENTAFDAKGLIGRKFDDPVVQHGMELWCRFDTVEAKQFHAEEISYMVLTRVKETAEGLLGGKVTDAVVTVPARFNDSQRQANNDSGSIAGLNVLRTINEPTAAAKGQGEENLLIYDLGGGTFDVSLLTLEDGIFEVKATAGGEDYDNRILDFCMEDSKRKNRPS</sequence>
<dbReference type="OrthoDB" id="2401965at2759"/>
<dbReference type="SUPFAM" id="SSF53067">
    <property type="entry name" value="Actin-like ATPase domain"/>
    <property type="match status" value="2"/>
</dbReference>
<evidence type="ECO:0000256" key="1">
    <source>
        <dbReference type="ARBA" id="ARBA00022741"/>
    </source>
</evidence>
<dbReference type="InterPro" id="IPR043129">
    <property type="entry name" value="ATPase_NBD"/>
</dbReference>
<dbReference type="PROSITE" id="PS00329">
    <property type="entry name" value="HSP70_2"/>
    <property type="match status" value="1"/>
</dbReference>
<evidence type="ECO:0000313" key="3">
    <source>
        <dbReference type="EMBL" id="EER03683.1"/>
    </source>
</evidence>
<dbReference type="Gene3D" id="3.30.420.40">
    <property type="match status" value="2"/>
</dbReference>
<accession>C5LHS9</accession>
<dbReference type="PRINTS" id="PR00301">
    <property type="entry name" value="HEATSHOCK70"/>
</dbReference>
<dbReference type="GO" id="GO:0140662">
    <property type="term" value="F:ATP-dependent protein folding chaperone"/>
    <property type="evidence" value="ECO:0007669"/>
    <property type="project" value="InterPro"/>
</dbReference>
<dbReference type="GO" id="GO:0005524">
    <property type="term" value="F:ATP binding"/>
    <property type="evidence" value="ECO:0007669"/>
    <property type="project" value="UniProtKB-KW"/>
</dbReference>
<organism evidence="4">
    <name type="scientific">Perkinsus marinus (strain ATCC 50983 / TXsc)</name>
    <dbReference type="NCBI Taxonomy" id="423536"/>
    <lineage>
        <taxon>Eukaryota</taxon>
        <taxon>Sar</taxon>
        <taxon>Alveolata</taxon>
        <taxon>Perkinsozoa</taxon>
        <taxon>Perkinsea</taxon>
        <taxon>Perkinsida</taxon>
        <taxon>Perkinsidae</taxon>
        <taxon>Perkinsus</taxon>
    </lineage>
</organism>
<keyword evidence="2" id="KW-0067">ATP-binding</keyword>
<dbReference type="InterPro" id="IPR018181">
    <property type="entry name" value="Heat_shock_70_CS"/>
</dbReference>
<evidence type="ECO:0000256" key="2">
    <source>
        <dbReference type="ARBA" id="ARBA00022840"/>
    </source>
</evidence>
<dbReference type="GeneID" id="9048100"/>
<reference evidence="3 4" key="1">
    <citation type="submission" date="2008-07" db="EMBL/GenBank/DDBJ databases">
        <authorList>
            <person name="El-Sayed N."/>
            <person name="Caler E."/>
            <person name="Inman J."/>
            <person name="Amedeo P."/>
            <person name="Hass B."/>
            <person name="Wortman J."/>
        </authorList>
    </citation>
    <scope>NUCLEOTIDE SEQUENCE [LARGE SCALE GENOMIC DNA]</scope>
    <source>
        <strain evidence="4">ATCC 50983 / TXsc</strain>
    </source>
</reference>
<dbReference type="RefSeq" id="XP_002771867.1">
    <property type="nucleotide sequence ID" value="XM_002771821.1"/>
</dbReference>